<keyword evidence="2" id="KW-0472">Membrane</keyword>
<evidence type="ECO:0000256" key="2">
    <source>
        <dbReference type="SAM" id="Phobius"/>
    </source>
</evidence>
<feature type="region of interest" description="Disordered" evidence="1">
    <location>
        <begin position="342"/>
        <end position="373"/>
    </location>
</feature>
<feature type="compositionally biased region" description="Acidic residues" evidence="1">
    <location>
        <begin position="319"/>
        <end position="328"/>
    </location>
</feature>
<sequence length="411" mass="46012">MVVCYCVMGEIYFFCSIFYIGIGMMESRKIEKGVLAIAVVLLFAGVDAYPPGTVFNDDEYNALCSVFQASLDLWNESRTSENGLEKGLESDLRHALFGNTGNKHLSGITQALPNAYKIRILWNRGSRCGGCHQEEKFYYPGSSITHDLMCLCTPGKAAEPFYGYYWWLFGYKANGFKLCGKLKEDMGVNLNHGWYSEGRKKEANGLEKSWKAVIMGCFNGWKNRNITGSQDLTEKLQKLTEAMTNFTKILKQVNGMHKLGWTKEHTPSDGTDEKRIHVHYNTCNGKRKPWWKRLNETLTSKTPEQLLVPRKTQSPSSEPSEELNDGPEEELLEGFAGEEGLEPDVHTTQTSSSSQNNNGTQMQGPTNSTESTVIPLNATASGNSSHPRLEYLRSGSHINQPLLFLGAIFLI</sequence>
<dbReference type="Proteomes" id="UP000000702">
    <property type="component" value="Unassembled WGS sequence"/>
</dbReference>
<proteinExistence type="predicted"/>
<feature type="transmembrane region" description="Helical" evidence="2">
    <location>
        <begin position="6"/>
        <end position="22"/>
    </location>
</feature>
<gene>
    <name evidence="3" type="ORF">TCIL3000_0_05410</name>
</gene>
<feature type="compositionally biased region" description="Low complexity" evidence="1">
    <location>
        <begin position="347"/>
        <end position="364"/>
    </location>
</feature>
<evidence type="ECO:0000313" key="3">
    <source>
        <dbReference type="EMBL" id="CCD14460.1"/>
    </source>
</evidence>
<name>F9WB29_TRYCI</name>
<accession>F9WB29</accession>
<reference evidence="3 4" key="2">
    <citation type="journal article" date="2012" name="Proc. Natl. Acad. Sci. U.S.A.">
        <title>Antigenic diversity is generated by distinct evolutionary mechanisms in African trypanosome species.</title>
        <authorList>
            <person name="Jackson A.P."/>
            <person name="Berry A."/>
            <person name="Aslett M."/>
            <person name="Allison H.C."/>
            <person name="Burton P."/>
            <person name="Vavrova-Anderson J."/>
            <person name="Brown R."/>
            <person name="Browne H."/>
            <person name="Corton N."/>
            <person name="Hauser H."/>
            <person name="Gamble J."/>
            <person name="Gilderthorp R."/>
            <person name="Marcello L."/>
            <person name="McQuillan J."/>
            <person name="Otto T.D."/>
            <person name="Quail M.A."/>
            <person name="Sanders M.J."/>
            <person name="van Tonder A."/>
            <person name="Ginger M.L."/>
            <person name="Field M.C."/>
            <person name="Barry J.D."/>
            <person name="Hertz-Fowler C."/>
            <person name="Berriman M."/>
        </authorList>
    </citation>
    <scope>NUCLEOTIDE SEQUENCE [LARGE SCALE GENOMIC DNA]</scope>
    <source>
        <strain evidence="3 4">IL3000</strain>
    </source>
</reference>
<comment type="caution">
    <text evidence="3">The sequence shown here is derived from an EMBL/GenBank/DDBJ whole genome shotgun (WGS) entry which is preliminary data.</text>
</comment>
<dbReference type="VEuPathDB" id="TriTrypDB:TcIL3000_0_05410"/>
<evidence type="ECO:0000256" key="1">
    <source>
        <dbReference type="SAM" id="MobiDB-lite"/>
    </source>
</evidence>
<keyword evidence="2" id="KW-1133">Transmembrane helix</keyword>
<evidence type="ECO:0000313" key="4">
    <source>
        <dbReference type="Proteomes" id="UP000000702"/>
    </source>
</evidence>
<protein>
    <submittedName>
        <fullName evidence="3">Variant surface glycoprotein</fullName>
    </submittedName>
</protein>
<organism evidence="3 4">
    <name type="scientific">Trypanosoma congolense (strain IL3000)</name>
    <dbReference type="NCBI Taxonomy" id="1068625"/>
    <lineage>
        <taxon>Eukaryota</taxon>
        <taxon>Discoba</taxon>
        <taxon>Euglenozoa</taxon>
        <taxon>Kinetoplastea</taxon>
        <taxon>Metakinetoplastina</taxon>
        <taxon>Trypanosomatida</taxon>
        <taxon>Trypanosomatidae</taxon>
        <taxon>Trypanosoma</taxon>
        <taxon>Nannomonas</taxon>
    </lineage>
</organism>
<dbReference type="EMBL" id="CAEQ01001521">
    <property type="protein sequence ID" value="CCD14460.1"/>
    <property type="molecule type" value="Genomic_DNA"/>
</dbReference>
<reference evidence="4" key="1">
    <citation type="submission" date="2011-07" db="EMBL/GenBank/DDBJ databases">
        <title>Divergent evolution of antigenic variation in African trypanosomes.</title>
        <authorList>
            <person name="Jackson A.P."/>
            <person name="Berry A."/>
            <person name="Allison H.C."/>
            <person name="Burton P."/>
            <person name="Anderson J."/>
            <person name="Aslett M."/>
            <person name="Brown R."/>
            <person name="Corton N."/>
            <person name="Harris D."/>
            <person name="Hauser H."/>
            <person name="Gamble J."/>
            <person name="Gilderthorp R."/>
            <person name="McQuillan J."/>
            <person name="Quail M.A."/>
            <person name="Sanders M."/>
            <person name="Van Tonder A."/>
            <person name="Ginger M.L."/>
            <person name="Donelson J.E."/>
            <person name="Field M.C."/>
            <person name="Barry J.D."/>
            <person name="Berriman M."/>
            <person name="Hertz-Fowler C."/>
        </authorList>
    </citation>
    <scope>NUCLEOTIDE SEQUENCE [LARGE SCALE GENOMIC DNA]</scope>
    <source>
        <strain evidence="4">IL3000</strain>
    </source>
</reference>
<feature type="region of interest" description="Disordered" evidence="1">
    <location>
        <begin position="301"/>
        <end position="328"/>
    </location>
</feature>
<dbReference type="AlphaFoldDB" id="F9WB29"/>
<keyword evidence="2" id="KW-0812">Transmembrane</keyword>
<keyword evidence="4" id="KW-1185">Reference proteome</keyword>